<accession>A0ABP5R775</accession>
<dbReference type="EMBL" id="BAAATR010000018">
    <property type="protein sequence ID" value="GAA2253082.1"/>
    <property type="molecule type" value="Genomic_DNA"/>
</dbReference>
<comment type="caution">
    <text evidence="1">The sequence shown here is derived from an EMBL/GenBank/DDBJ whole genome shotgun (WGS) entry which is preliminary data.</text>
</comment>
<keyword evidence="2" id="KW-1185">Reference proteome</keyword>
<organism evidence="1 2">
    <name type="scientific">Kitasatospora cystarginea</name>
    <dbReference type="NCBI Taxonomy" id="58350"/>
    <lineage>
        <taxon>Bacteria</taxon>
        <taxon>Bacillati</taxon>
        <taxon>Actinomycetota</taxon>
        <taxon>Actinomycetes</taxon>
        <taxon>Kitasatosporales</taxon>
        <taxon>Streptomycetaceae</taxon>
        <taxon>Kitasatospora</taxon>
    </lineage>
</organism>
<proteinExistence type="predicted"/>
<evidence type="ECO:0000313" key="1">
    <source>
        <dbReference type="EMBL" id="GAA2253082.1"/>
    </source>
</evidence>
<dbReference type="Proteomes" id="UP001500305">
    <property type="component" value="Unassembled WGS sequence"/>
</dbReference>
<name>A0ABP5R775_9ACTN</name>
<gene>
    <name evidence="1" type="ORF">GCM10010430_40980</name>
</gene>
<reference evidence="2" key="1">
    <citation type="journal article" date="2019" name="Int. J. Syst. Evol. Microbiol.">
        <title>The Global Catalogue of Microorganisms (GCM) 10K type strain sequencing project: providing services to taxonomists for standard genome sequencing and annotation.</title>
        <authorList>
            <consortium name="The Broad Institute Genomics Platform"/>
            <consortium name="The Broad Institute Genome Sequencing Center for Infectious Disease"/>
            <person name="Wu L."/>
            <person name="Ma J."/>
        </authorList>
    </citation>
    <scope>NUCLEOTIDE SEQUENCE [LARGE SCALE GENOMIC DNA]</scope>
    <source>
        <strain evidence="2">JCM 7356</strain>
    </source>
</reference>
<protein>
    <submittedName>
        <fullName evidence="1">Uncharacterized protein</fullName>
    </submittedName>
</protein>
<sequence>MGTGTAVLVRLHSTYWSIPASSDSQVLAAVSGGSTPTGACEPGGGCGVAAADFVARRPGSAKVTAGRRSCGEAMRCPPGQGSYTVTVEVTG</sequence>
<evidence type="ECO:0000313" key="2">
    <source>
        <dbReference type="Proteomes" id="UP001500305"/>
    </source>
</evidence>